<sequence length="269" mass="30235">MRQNRADNKPVVFLDETWANAHDGKDLAWVEEDTVTGGTLGEVSAPSGKGKRLIILGAGGDYHDEMTGEHFEEWFRDSLLPNVPPNSLIVMNNASYHSRIEEEIPKKSWTKCKMIVWLVYYGKEFFDDDCTKSQLLAFVQDAAKRMGLTTTKYIVDEMALKAGHEAQVKGHIKANTSKLTLDEVKSLAEAGFEVVNKERWADLVKHVRDKVEDRYWQNDNLNIDECFRVPDFVIHVHGESDDALSETDAASGPDSLDDCVAAIDSDEDI</sequence>
<reference evidence="1" key="1">
    <citation type="submission" date="2017-05" db="UniProtKB">
        <authorList>
            <consortium name="EnsemblMetazoa"/>
        </authorList>
    </citation>
    <scope>IDENTIFICATION</scope>
</reference>
<evidence type="ECO:0008006" key="2">
    <source>
        <dbReference type="Google" id="ProtNLM"/>
    </source>
</evidence>
<proteinExistence type="predicted"/>
<dbReference type="EnsemblMetazoa" id="Aqu2.1.41730_001">
    <property type="protein sequence ID" value="Aqu2.1.41730_001"/>
    <property type="gene ID" value="Aqu2.1.41730"/>
</dbReference>
<evidence type="ECO:0000313" key="1">
    <source>
        <dbReference type="EnsemblMetazoa" id="Aqu2.1.41730_001"/>
    </source>
</evidence>
<accession>A0A1X7VPF9</accession>
<dbReference type="Gene3D" id="3.30.420.10">
    <property type="entry name" value="Ribonuclease H-like superfamily/Ribonuclease H"/>
    <property type="match status" value="1"/>
</dbReference>
<dbReference type="PANTHER" id="PTHR33939">
    <property type="entry name" value="PROTEIN CBG22215"/>
    <property type="match status" value="1"/>
</dbReference>
<dbReference type="OMA" id="NDLRTIC"/>
<dbReference type="PANTHER" id="PTHR33939:SF1">
    <property type="entry name" value="DUF4371 DOMAIN-CONTAINING PROTEIN"/>
    <property type="match status" value="1"/>
</dbReference>
<dbReference type="InterPro" id="IPR036397">
    <property type="entry name" value="RNaseH_sf"/>
</dbReference>
<dbReference type="InParanoid" id="A0A1X7VPF9"/>
<dbReference type="OrthoDB" id="10039611at2759"/>
<protein>
    <recommendedName>
        <fullName evidence="2">Tc1-like transposase DDE domain-containing protein</fullName>
    </recommendedName>
</protein>
<name>A0A1X7VPF9_AMPQE</name>
<organism evidence="1">
    <name type="scientific">Amphimedon queenslandica</name>
    <name type="common">Sponge</name>
    <dbReference type="NCBI Taxonomy" id="400682"/>
    <lineage>
        <taxon>Eukaryota</taxon>
        <taxon>Metazoa</taxon>
        <taxon>Porifera</taxon>
        <taxon>Demospongiae</taxon>
        <taxon>Heteroscleromorpha</taxon>
        <taxon>Haplosclerida</taxon>
        <taxon>Niphatidae</taxon>
        <taxon>Amphimedon</taxon>
    </lineage>
</organism>
<dbReference type="AlphaFoldDB" id="A0A1X7VPF9"/>
<dbReference type="GO" id="GO:0003676">
    <property type="term" value="F:nucleic acid binding"/>
    <property type="evidence" value="ECO:0007669"/>
    <property type="project" value="InterPro"/>
</dbReference>